<keyword evidence="3" id="KW-0963">Cytoplasm</keyword>
<evidence type="ECO:0000256" key="3">
    <source>
        <dbReference type="ARBA" id="ARBA00022490"/>
    </source>
</evidence>
<feature type="coiled-coil region" evidence="6">
    <location>
        <begin position="117"/>
        <end position="148"/>
    </location>
</feature>
<dbReference type="GO" id="GO:0003676">
    <property type="term" value="F:nucleic acid binding"/>
    <property type="evidence" value="ECO:0007669"/>
    <property type="project" value="InterPro"/>
</dbReference>
<dbReference type="SUPFAM" id="SSF46565">
    <property type="entry name" value="Chaperone J-domain"/>
    <property type="match status" value="1"/>
</dbReference>
<dbReference type="Pfam" id="PF00226">
    <property type="entry name" value="DnaJ"/>
    <property type="match status" value="1"/>
</dbReference>
<sequence length="279" mass="31974">MSNDGKCWYEILGLPQLADADAVKKAFRQMSLKHHPDKGGDVDKFHELQQASQYLSDPTKKKDYDAKISQITMQDKQRKERASQMSAERKRMAEELLRREGQIPTQEPEAKRPKHVMRDFKAKARQHMEEMQAKKAQESRERADLLGKSMRKGDIKQRTIRVSWNNNKESHSDQTLVNAFREYGEIETVKMKSNSARIVFADAAAATQAARIEGHNTAKWKDVTLVGHVVHTSSHTPHGSPEPQEDNTPQLQLHPVSISELSRFESIVFSHLKKLSKER</sequence>
<reference evidence="10 11" key="1">
    <citation type="submission" date="2019-03" db="EMBL/GenBank/DDBJ databases">
        <authorList>
            <person name="Gaulin E."/>
            <person name="Dumas B."/>
        </authorList>
    </citation>
    <scope>NUCLEOTIDE SEQUENCE [LARGE SCALE GENOMIC DNA]</scope>
    <source>
        <strain evidence="10">CBS 568.67</strain>
    </source>
</reference>
<name>A0A485KHX4_9STRA</name>
<feature type="domain" description="J" evidence="8">
    <location>
        <begin position="7"/>
        <end position="68"/>
    </location>
</feature>
<dbReference type="EMBL" id="VJMH01003387">
    <property type="protein sequence ID" value="KAF0706102.1"/>
    <property type="molecule type" value="Genomic_DNA"/>
</dbReference>
<evidence type="ECO:0000256" key="2">
    <source>
        <dbReference type="ARBA" id="ARBA00004496"/>
    </source>
</evidence>
<dbReference type="AlphaFoldDB" id="A0A485KHX4"/>
<proteinExistence type="predicted"/>
<accession>A0A485KHX4</accession>
<dbReference type="Proteomes" id="UP000332933">
    <property type="component" value="Unassembled WGS sequence"/>
</dbReference>
<comment type="subcellular location">
    <subcellularLocation>
        <location evidence="2">Cytoplasm</location>
    </subcellularLocation>
    <subcellularLocation>
        <location evidence="1">Nucleus</location>
    </subcellularLocation>
</comment>
<keyword evidence="11" id="KW-1185">Reference proteome</keyword>
<dbReference type="InterPro" id="IPR036869">
    <property type="entry name" value="J_dom_sf"/>
</dbReference>
<dbReference type="Gene3D" id="1.10.287.110">
    <property type="entry name" value="DnaJ domain"/>
    <property type="match status" value="1"/>
</dbReference>
<dbReference type="InterPro" id="IPR001623">
    <property type="entry name" value="DnaJ_domain"/>
</dbReference>
<evidence type="ECO:0000313" key="10">
    <source>
        <dbReference type="EMBL" id="VFT83780.1"/>
    </source>
</evidence>
<evidence type="ECO:0000256" key="5">
    <source>
        <dbReference type="ARBA" id="ARBA00023242"/>
    </source>
</evidence>
<evidence type="ECO:0000259" key="8">
    <source>
        <dbReference type="PROSITE" id="PS50076"/>
    </source>
</evidence>
<dbReference type="PANTHER" id="PTHR44313">
    <property type="entry name" value="DNAJ HOMOLOG SUBFAMILY C MEMBER 17"/>
    <property type="match status" value="1"/>
</dbReference>
<keyword evidence="6" id="KW-0175">Coiled coil</keyword>
<dbReference type="GO" id="GO:0005681">
    <property type="term" value="C:spliceosomal complex"/>
    <property type="evidence" value="ECO:0007669"/>
    <property type="project" value="TreeGrafter"/>
</dbReference>
<dbReference type="PROSITE" id="PS50076">
    <property type="entry name" value="DNAJ_2"/>
    <property type="match status" value="1"/>
</dbReference>
<dbReference type="GO" id="GO:0005737">
    <property type="term" value="C:cytoplasm"/>
    <property type="evidence" value="ECO:0007669"/>
    <property type="project" value="UniProtKB-SubCell"/>
</dbReference>
<evidence type="ECO:0000313" key="11">
    <source>
        <dbReference type="Proteomes" id="UP000332933"/>
    </source>
</evidence>
<dbReference type="Gene3D" id="3.30.70.330">
    <property type="match status" value="1"/>
</dbReference>
<evidence type="ECO:0000256" key="4">
    <source>
        <dbReference type="ARBA" id="ARBA00023186"/>
    </source>
</evidence>
<evidence type="ECO:0000256" key="1">
    <source>
        <dbReference type="ARBA" id="ARBA00004123"/>
    </source>
</evidence>
<feature type="region of interest" description="Disordered" evidence="7">
    <location>
        <begin position="231"/>
        <end position="255"/>
    </location>
</feature>
<dbReference type="PRINTS" id="PR00625">
    <property type="entry name" value="JDOMAIN"/>
</dbReference>
<gene>
    <name evidence="10" type="primary">Aste57867_6816</name>
    <name evidence="9" type="ORF">As57867_006796</name>
    <name evidence="10" type="ORF">ASTE57867_6816</name>
</gene>
<keyword evidence="4" id="KW-0143">Chaperone</keyword>
<feature type="compositionally biased region" description="Basic and acidic residues" evidence="7">
    <location>
        <begin position="75"/>
        <end position="101"/>
    </location>
</feature>
<dbReference type="GO" id="GO:0000390">
    <property type="term" value="P:spliceosomal complex disassembly"/>
    <property type="evidence" value="ECO:0007669"/>
    <property type="project" value="TreeGrafter"/>
</dbReference>
<protein>
    <submittedName>
        <fullName evidence="10">Aste57867_6816 protein</fullName>
    </submittedName>
</protein>
<evidence type="ECO:0000256" key="6">
    <source>
        <dbReference type="SAM" id="Coils"/>
    </source>
</evidence>
<dbReference type="InterPro" id="IPR052094">
    <property type="entry name" value="Pre-mRNA-splicing_ERAD"/>
</dbReference>
<dbReference type="SUPFAM" id="SSF54928">
    <property type="entry name" value="RNA-binding domain, RBD"/>
    <property type="match status" value="1"/>
</dbReference>
<feature type="region of interest" description="Disordered" evidence="7">
    <location>
        <begin position="68"/>
        <end position="115"/>
    </location>
</feature>
<organism evidence="10 11">
    <name type="scientific">Aphanomyces stellatus</name>
    <dbReference type="NCBI Taxonomy" id="120398"/>
    <lineage>
        <taxon>Eukaryota</taxon>
        <taxon>Sar</taxon>
        <taxon>Stramenopiles</taxon>
        <taxon>Oomycota</taxon>
        <taxon>Saprolegniomycetes</taxon>
        <taxon>Saprolegniales</taxon>
        <taxon>Verrucalvaceae</taxon>
        <taxon>Aphanomyces</taxon>
    </lineage>
</organism>
<dbReference type="SMART" id="SM00271">
    <property type="entry name" value="DnaJ"/>
    <property type="match status" value="1"/>
</dbReference>
<evidence type="ECO:0000256" key="7">
    <source>
        <dbReference type="SAM" id="MobiDB-lite"/>
    </source>
</evidence>
<dbReference type="PANTHER" id="PTHR44313:SF1">
    <property type="entry name" value="DNAJ HOMOLOG SUBFAMILY C MEMBER 17"/>
    <property type="match status" value="1"/>
</dbReference>
<dbReference type="EMBL" id="CAADRA010003399">
    <property type="protein sequence ID" value="VFT83780.1"/>
    <property type="molecule type" value="Genomic_DNA"/>
</dbReference>
<keyword evidence="5" id="KW-0539">Nucleus</keyword>
<dbReference type="OrthoDB" id="445556at2759"/>
<dbReference type="InterPro" id="IPR035979">
    <property type="entry name" value="RBD_domain_sf"/>
</dbReference>
<reference evidence="9" key="2">
    <citation type="submission" date="2019-06" db="EMBL/GenBank/DDBJ databases">
        <title>Genomics analysis of Aphanomyces spp. identifies a new class of oomycete effector associated with host adaptation.</title>
        <authorList>
            <person name="Gaulin E."/>
        </authorList>
    </citation>
    <scope>NUCLEOTIDE SEQUENCE</scope>
    <source>
        <strain evidence="9">CBS 578.67</strain>
    </source>
</reference>
<dbReference type="InterPro" id="IPR012677">
    <property type="entry name" value="Nucleotide-bd_a/b_plait_sf"/>
</dbReference>
<dbReference type="CDD" id="cd06257">
    <property type="entry name" value="DnaJ"/>
    <property type="match status" value="1"/>
</dbReference>
<evidence type="ECO:0000313" key="9">
    <source>
        <dbReference type="EMBL" id="KAF0706102.1"/>
    </source>
</evidence>